<dbReference type="EMBL" id="JAVIXS010000001">
    <property type="protein sequence ID" value="MDR4951204.1"/>
    <property type="molecule type" value="Genomic_DNA"/>
</dbReference>
<organism evidence="1 2">
    <name type="scientific">Chryseobacterium metallicongregator</name>
    <dbReference type="NCBI Taxonomy" id="3073042"/>
    <lineage>
        <taxon>Bacteria</taxon>
        <taxon>Pseudomonadati</taxon>
        <taxon>Bacteroidota</taxon>
        <taxon>Flavobacteriia</taxon>
        <taxon>Flavobacteriales</taxon>
        <taxon>Weeksellaceae</taxon>
        <taxon>Chryseobacterium group</taxon>
        <taxon>Chryseobacterium</taxon>
    </lineage>
</organism>
<comment type="caution">
    <text evidence="1">The sequence shown here is derived from an EMBL/GenBank/DDBJ whole genome shotgun (WGS) entry which is preliminary data.</text>
</comment>
<dbReference type="Proteomes" id="UP001260959">
    <property type="component" value="Unassembled WGS sequence"/>
</dbReference>
<name>A0ABU1E080_9FLAO</name>
<accession>A0ABU1E080</accession>
<gene>
    <name evidence="1" type="ORF">REB14_03270</name>
</gene>
<sequence>MSHLQQFVMELGKGFAFVVR</sequence>
<reference evidence="1 2" key="1">
    <citation type="submission" date="2023-08" db="EMBL/GenBank/DDBJ databases">
        <authorList>
            <person name="Maltman C."/>
        </authorList>
    </citation>
    <scope>NUCLEOTIDE SEQUENCE [LARGE SCALE GENOMIC DNA]</scope>
    <source>
        <strain evidence="1 2">ES2</strain>
    </source>
</reference>
<proteinExistence type="predicted"/>
<keyword evidence="2" id="KW-1185">Reference proteome</keyword>
<dbReference type="RefSeq" id="WP_309521578.1">
    <property type="nucleotide sequence ID" value="NZ_JAVIXS010000001.1"/>
</dbReference>
<evidence type="ECO:0000313" key="2">
    <source>
        <dbReference type="Proteomes" id="UP001260959"/>
    </source>
</evidence>
<protein>
    <submittedName>
        <fullName evidence="1">Uncharacterized protein</fullName>
    </submittedName>
</protein>
<evidence type="ECO:0000313" key="1">
    <source>
        <dbReference type="EMBL" id="MDR4951204.1"/>
    </source>
</evidence>